<dbReference type="InterPro" id="IPR056884">
    <property type="entry name" value="NPHP3-like_N"/>
</dbReference>
<evidence type="ECO:0000256" key="1">
    <source>
        <dbReference type="ARBA" id="ARBA00022737"/>
    </source>
</evidence>
<gene>
    <name evidence="3" type="ORF">FMEXI_12730</name>
</gene>
<proteinExistence type="predicted"/>
<accession>A0A8H5I7L3</accession>
<evidence type="ECO:0000313" key="3">
    <source>
        <dbReference type="EMBL" id="KAF5531932.1"/>
    </source>
</evidence>
<reference evidence="3 4" key="1">
    <citation type="submission" date="2020-05" db="EMBL/GenBank/DDBJ databases">
        <title>Identification and distribution of gene clusters putatively required for synthesis of sphingolipid metabolism inhibitors in phylogenetically diverse species of the filamentous fungus Fusarium.</title>
        <authorList>
            <person name="Kim H.-S."/>
            <person name="Busman M."/>
            <person name="Brown D.W."/>
            <person name="Divon H."/>
            <person name="Uhlig S."/>
            <person name="Proctor R.H."/>
        </authorList>
    </citation>
    <scope>NUCLEOTIDE SEQUENCE [LARGE SCALE GENOMIC DNA]</scope>
    <source>
        <strain evidence="3 4">NRRL 53147</strain>
    </source>
</reference>
<name>A0A8H5I7L3_9HYPO</name>
<evidence type="ECO:0000313" key="4">
    <source>
        <dbReference type="Proteomes" id="UP000522262"/>
    </source>
</evidence>
<keyword evidence="1" id="KW-0677">Repeat</keyword>
<dbReference type="EMBL" id="JAAOAM010000381">
    <property type="protein sequence ID" value="KAF5531932.1"/>
    <property type="molecule type" value="Genomic_DNA"/>
</dbReference>
<evidence type="ECO:0000259" key="2">
    <source>
        <dbReference type="Pfam" id="PF24883"/>
    </source>
</evidence>
<feature type="domain" description="Nephrocystin 3-like N-terminal" evidence="2">
    <location>
        <begin position="18"/>
        <end position="132"/>
    </location>
</feature>
<dbReference type="Proteomes" id="UP000522262">
    <property type="component" value="Unassembled WGS sequence"/>
</dbReference>
<protein>
    <submittedName>
        <fullName evidence="3">Ankyrin repeat domain-containing protein</fullName>
    </submittedName>
</protein>
<dbReference type="AlphaFoldDB" id="A0A8H5I7L3"/>
<dbReference type="Pfam" id="PF24883">
    <property type="entry name" value="NPHP3_N"/>
    <property type="match status" value="1"/>
</dbReference>
<comment type="caution">
    <text evidence="3">The sequence shown here is derived from an EMBL/GenBank/DDBJ whole genome shotgun (WGS) entry which is preliminary data.</text>
</comment>
<sequence length="206" mass="23788">MTTPGTPVVEQPWPTLDTPVAHFFFTSDLESRKDPYLALRSWISQIVSRHDNAFELVPQRRELNLEPTVTRATRADVITVFTQLLHTIPGCIFVADGLDECTYLDNNNTSVMKFLYNVTNAVVGTNARVLFVNRDELEIRHALIEDGPRSFPEHKIMRDNVRCDTVVFSRDIVNRKLPNTTDNVRSTLRIMQLKEWEKKRAFALMR</sequence>
<keyword evidence="4" id="KW-1185">Reference proteome</keyword>
<organism evidence="3 4">
    <name type="scientific">Fusarium mexicanum</name>
    <dbReference type="NCBI Taxonomy" id="751941"/>
    <lineage>
        <taxon>Eukaryota</taxon>
        <taxon>Fungi</taxon>
        <taxon>Dikarya</taxon>
        <taxon>Ascomycota</taxon>
        <taxon>Pezizomycotina</taxon>
        <taxon>Sordariomycetes</taxon>
        <taxon>Hypocreomycetidae</taxon>
        <taxon>Hypocreales</taxon>
        <taxon>Nectriaceae</taxon>
        <taxon>Fusarium</taxon>
        <taxon>Fusarium fujikuroi species complex</taxon>
    </lineage>
</organism>